<keyword evidence="12" id="KW-1071">Ligand-gated ion channel</keyword>
<dbReference type="PANTHER" id="PTHR42643">
    <property type="entry name" value="IONOTROPIC RECEPTOR 20A-RELATED"/>
    <property type="match status" value="1"/>
</dbReference>
<dbReference type="AlphaFoldDB" id="A0AAE1L190"/>
<dbReference type="Proteomes" id="UP001286313">
    <property type="component" value="Unassembled WGS sequence"/>
</dbReference>
<dbReference type="PANTHER" id="PTHR42643:SF24">
    <property type="entry name" value="IONOTROPIC RECEPTOR 60A"/>
    <property type="match status" value="1"/>
</dbReference>
<feature type="transmembrane region" description="Helical" evidence="14">
    <location>
        <begin position="244"/>
        <end position="265"/>
    </location>
</feature>
<dbReference type="GO" id="GO:0005886">
    <property type="term" value="C:plasma membrane"/>
    <property type="evidence" value="ECO:0007669"/>
    <property type="project" value="UniProtKB-SubCell"/>
</dbReference>
<dbReference type="Pfam" id="PF00060">
    <property type="entry name" value="Lig_chan"/>
    <property type="match status" value="1"/>
</dbReference>
<keyword evidence="11" id="KW-0325">Glycoprotein</keyword>
<evidence type="ECO:0000256" key="12">
    <source>
        <dbReference type="ARBA" id="ARBA00023286"/>
    </source>
</evidence>
<evidence type="ECO:0000256" key="7">
    <source>
        <dbReference type="ARBA" id="ARBA00023054"/>
    </source>
</evidence>
<keyword evidence="9 14" id="KW-0472">Membrane</keyword>
<dbReference type="GO" id="GO:0050906">
    <property type="term" value="P:detection of stimulus involved in sensory perception"/>
    <property type="evidence" value="ECO:0007669"/>
    <property type="project" value="UniProtKB-ARBA"/>
</dbReference>
<dbReference type="FunFam" id="3.40.190.10:FF:000078">
    <property type="entry name" value="glutamate receptor ionotropic, NMDA 3B"/>
    <property type="match status" value="1"/>
</dbReference>
<protein>
    <recommendedName>
        <fullName evidence="15">Ionotropic glutamate receptor C-terminal domain-containing protein</fullName>
    </recommendedName>
</protein>
<dbReference type="Pfam" id="PF10613">
    <property type="entry name" value="Lig_chan-Glu_bd"/>
    <property type="match status" value="1"/>
</dbReference>
<keyword evidence="10" id="KW-0675">Receptor</keyword>
<evidence type="ECO:0000256" key="10">
    <source>
        <dbReference type="ARBA" id="ARBA00023170"/>
    </source>
</evidence>
<evidence type="ECO:0000313" key="16">
    <source>
        <dbReference type="EMBL" id="KAK3892806.1"/>
    </source>
</evidence>
<dbReference type="Gene3D" id="1.10.287.70">
    <property type="match status" value="1"/>
</dbReference>
<dbReference type="Gene3D" id="3.40.190.10">
    <property type="entry name" value="Periplasmic binding protein-like II"/>
    <property type="match status" value="1"/>
</dbReference>
<evidence type="ECO:0000256" key="4">
    <source>
        <dbReference type="ARBA" id="ARBA00022475"/>
    </source>
</evidence>
<evidence type="ECO:0000259" key="15">
    <source>
        <dbReference type="SMART" id="SM00079"/>
    </source>
</evidence>
<evidence type="ECO:0000256" key="2">
    <source>
        <dbReference type="ARBA" id="ARBA00008685"/>
    </source>
</evidence>
<comment type="similarity">
    <text evidence="2">Belongs to the glutamate-gated ion channel (TC 1.A.10.1) family.</text>
</comment>
<evidence type="ECO:0000256" key="3">
    <source>
        <dbReference type="ARBA" id="ARBA00022448"/>
    </source>
</evidence>
<keyword evidence="17" id="KW-1185">Reference proteome</keyword>
<keyword evidence="8" id="KW-0406">Ion transport</keyword>
<dbReference type="EMBL" id="JAWQEG010000247">
    <property type="protein sequence ID" value="KAK3892806.1"/>
    <property type="molecule type" value="Genomic_DNA"/>
</dbReference>
<evidence type="ECO:0000256" key="6">
    <source>
        <dbReference type="ARBA" id="ARBA00022989"/>
    </source>
</evidence>
<proteinExistence type="inferred from homology"/>
<evidence type="ECO:0000256" key="5">
    <source>
        <dbReference type="ARBA" id="ARBA00022692"/>
    </source>
</evidence>
<keyword evidence="3" id="KW-0813">Transport</keyword>
<keyword evidence="5 14" id="KW-0812">Transmembrane</keyword>
<evidence type="ECO:0000256" key="9">
    <source>
        <dbReference type="ARBA" id="ARBA00023136"/>
    </source>
</evidence>
<reference evidence="16" key="1">
    <citation type="submission" date="2023-10" db="EMBL/GenBank/DDBJ databases">
        <title>Genome assemblies of two species of porcelain crab, Petrolisthes cinctipes and Petrolisthes manimaculis (Anomura: Porcellanidae).</title>
        <authorList>
            <person name="Angst P."/>
        </authorList>
    </citation>
    <scope>NUCLEOTIDE SEQUENCE</scope>
    <source>
        <strain evidence="16">PB745_01</strain>
        <tissue evidence="16">Gill</tissue>
    </source>
</reference>
<comment type="subcellular location">
    <subcellularLocation>
        <location evidence="1">Cell membrane</location>
        <topology evidence="1">Multi-pass membrane protein</topology>
    </subcellularLocation>
</comment>
<organism evidence="16 17">
    <name type="scientific">Petrolisthes cinctipes</name>
    <name type="common">Flat porcelain crab</name>
    <dbReference type="NCBI Taxonomy" id="88211"/>
    <lineage>
        <taxon>Eukaryota</taxon>
        <taxon>Metazoa</taxon>
        <taxon>Ecdysozoa</taxon>
        <taxon>Arthropoda</taxon>
        <taxon>Crustacea</taxon>
        <taxon>Multicrustacea</taxon>
        <taxon>Malacostraca</taxon>
        <taxon>Eumalacostraca</taxon>
        <taxon>Eucarida</taxon>
        <taxon>Decapoda</taxon>
        <taxon>Pleocyemata</taxon>
        <taxon>Anomura</taxon>
        <taxon>Galatheoidea</taxon>
        <taxon>Porcellanidae</taxon>
        <taxon>Petrolisthes</taxon>
    </lineage>
</organism>
<evidence type="ECO:0000256" key="1">
    <source>
        <dbReference type="ARBA" id="ARBA00004651"/>
    </source>
</evidence>
<gene>
    <name evidence="16" type="ORF">Pcinc_003394</name>
</gene>
<evidence type="ECO:0000313" key="17">
    <source>
        <dbReference type="Proteomes" id="UP001286313"/>
    </source>
</evidence>
<feature type="transmembrane region" description="Helical" evidence="14">
    <location>
        <begin position="187"/>
        <end position="211"/>
    </location>
</feature>
<keyword evidence="7" id="KW-0175">Coiled coil</keyword>
<dbReference type="InterPro" id="IPR052192">
    <property type="entry name" value="Insect_Ionotropic_Sensory_Rcpt"/>
</dbReference>
<evidence type="ECO:0000256" key="14">
    <source>
        <dbReference type="SAM" id="Phobius"/>
    </source>
</evidence>
<dbReference type="InterPro" id="IPR019594">
    <property type="entry name" value="Glu/Gly-bd"/>
</dbReference>
<evidence type="ECO:0000256" key="13">
    <source>
        <dbReference type="ARBA" id="ARBA00023303"/>
    </source>
</evidence>
<comment type="caution">
    <text evidence="16">The sequence shown here is derived from an EMBL/GenBank/DDBJ whole genome shotgun (WGS) entry which is preliminary data.</text>
</comment>
<keyword evidence="4" id="KW-1003">Cell membrane</keyword>
<feature type="domain" description="Ionotropic glutamate receptor C-terminal" evidence="15">
    <location>
        <begin position="72"/>
        <end position="247"/>
    </location>
</feature>
<name>A0AAE1L190_PETCI</name>
<dbReference type="SMART" id="SM00079">
    <property type="entry name" value="PBPe"/>
    <property type="match status" value="1"/>
</dbReference>
<dbReference type="SUPFAM" id="SSF53850">
    <property type="entry name" value="Periplasmic binding protein-like II"/>
    <property type="match status" value="1"/>
</dbReference>
<keyword evidence="13" id="KW-0407">Ion channel</keyword>
<dbReference type="InterPro" id="IPR001320">
    <property type="entry name" value="Iontro_rcpt_C"/>
</dbReference>
<dbReference type="GO" id="GO:0043226">
    <property type="term" value="C:organelle"/>
    <property type="evidence" value="ECO:0007669"/>
    <property type="project" value="UniProtKB-ARBA"/>
</dbReference>
<evidence type="ECO:0000256" key="8">
    <source>
        <dbReference type="ARBA" id="ARBA00023065"/>
    </source>
</evidence>
<dbReference type="GO" id="GO:0015276">
    <property type="term" value="F:ligand-gated monoatomic ion channel activity"/>
    <property type="evidence" value="ECO:0007669"/>
    <property type="project" value="InterPro"/>
</dbReference>
<sequence length="389" mass="44113">MLYKTKRENGLVFNAYTIGIPHVKRLVANSLLTVLYVSCLRFSQRPTLVVAAEEFQPNVLVKKVPSEADWASRQVPGEAGGTNFTMVGPMATLLHILAHSLNFSFAYKRPPDGAWGILRQDGTWTGMVGMVIYRKADIGLGPFSLNKARAELLDFTEPIITDYLRILARKGSPEVDHWGFLLPLTPVVWMAFLCSLVILLVAVYLLGFFVLPEDPHKIVRLDATFLVYLRVFLQQDPNTESLKWWSRLALGSWMLLTLVLTRSYAGQLMSTLAVRFIPQPFHTLKALLDQPTTTMIWEANTAFVEHYKASKSGDLVRVLEADRKGLIRFIKTVDVTFAMDQLVRAGKHAVILENLTTRDLMAIDFSHKGKSQYFWIDVHTNSQFIHYLR</sequence>
<keyword evidence="6 14" id="KW-1133">Transmembrane helix</keyword>
<accession>A0AAE1L190</accession>
<evidence type="ECO:0000256" key="11">
    <source>
        <dbReference type="ARBA" id="ARBA00023180"/>
    </source>
</evidence>